<proteinExistence type="predicted"/>
<dbReference type="AlphaFoldDB" id="A0A1I3GME8"/>
<reference evidence="3" key="1">
    <citation type="submission" date="2016-10" db="EMBL/GenBank/DDBJ databases">
        <authorList>
            <person name="Varghese N."/>
            <person name="Submissions S."/>
        </authorList>
    </citation>
    <scope>NUCLEOTIDE SEQUENCE [LARGE SCALE GENOMIC DNA]</scope>
    <source>
        <strain evidence="3">DSM 26348</strain>
    </source>
</reference>
<organism evidence="2 3">
    <name type="scientific">Planctomicrobium piriforme</name>
    <dbReference type="NCBI Taxonomy" id="1576369"/>
    <lineage>
        <taxon>Bacteria</taxon>
        <taxon>Pseudomonadati</taxon>
        <taxon>Planctomycetota</taxon>
        <taxon>Planctomycetia</taxon>
        <taxon>Planctomycetales</taxon>
        <taxon>Planctomycetaceae</taxon>
        <taxon>Planctomicrobium</taxon>
    </lineage>
</organism>
<dbReference type="RefSeq" id="WP_092049823.1">
    <property type="nucleotide sequence ID" value="NZ_FOQD01000007.1"/>
</dbReference>
<dbReference type="STRING" id="1576369.SAMN05421753_10749"/>
<evidence type="ECO:0000313" key="3">
    <source>
        <dbReference type="Proteomes" id="UP000199518"/>
    </source>
</evidence>
<dbReference type="Proteomes" id="UP000199518">
    <property type="component" value="Unassembled WGS sequence"/>
</dbReference>
<feature type="signal peptide" evidence="1">
    <location>
        <begin position="1"/>
        <end position="26"/>
    </location>
</feature>
<dbReference type="OrthoDB" id="9790058at2"/>
<accession>A0A1I3GME8</accession>
<protein>
    <recommendedName>
        <fullName evidence="4">Neutral/alkaline non-lysosomal ceramidase, N-terminal</fullName>
    </recommendedName>
</protein>
<dbReference type="EMBL" id="FOQD01000007">
    <property type="protein sequence ID" value="SFI24461.1"/>
    <property type="molecule type" value="Genomic_DNA"/>
</dbReference>
<keyword evidence="3" id="KW-1185">Reference proteome</keyword>
<evidence type="ECO:0000313" key="2">
    <source>
        <dbReference type="EMBL" id="SFI24461.1"/>
    </source>
</evidence>
<sequence length="509" mass="54367">MIRSCLLLLVLALPGVLSASSSMLLADDGAAFTVGSAERDITPEIGMEQPGDYRKSFHKTLHDPCKVRAAVFSDGKSRVALVSIDALMVRRELVLAARKRITTECGIPGEAVLIHATHSHSSGPTGMIVPGEFDNASPLIQKLAYESSSNANLDYLKTVEEAVVSAVVSADQSRAAAKCSVGSGHEDQIAFNRRFFMRNGMTYTHPGAGNPEIVEPAGPIDPQVGVVGVWNDKQQLTTCVVNYACHATTSPGGISANYVYEMEKVIRGVFGEQVIVVFLAGASGDVTQVDNLTTQERPKADQWMRMVGGSIGAEAVKVLYKSEPGVLAPIAFKSKVWSIPRRVPSQEHVQKALEIVQQSPEAVGIPVWTFAKETVLLDEAIKHHPKVEVEVQAIQIGPAVFLTDPAEFFCGLGLAIKAGSPFPLTFPVSLANGCVGYVPSPEAFGPRGGGYETRLTFYSNLEVTAGQQFVDAAVELAKSMTPGTIPARPTLPPFKGNPWAYGSVPPELD</sequence>
<feature type="chain" id="PRO_5011767577" description="Neutral/alkaline non-lysosomal ceramidase, N-terminal" evidence="1">
    <location>
        <begin position="27"/>
        <end position="509"/>
    </location>
</feature>
<evidence type="ECO:0008006" key="4">
    <source>
        <dbReference type="Google" id="ProtNLM"/>
    </source>
</evidence>
<evidence type="ECO:0000256" key="1">
    <source>
        <dbReference type="SAM" id="SignalP"/>
    </source>
</evidence>
<gene>
    <name evidence="2" type="ORF">SAMN05421753_10749</name>
</gene>
<keyword evidence="1" id="KW-0732">Signal</keyword>
<name>A0A1I3GME8_9PLAN</name>